<dbReference type="EMBL" id="CAFBLJ010000055">
    <property type="protein sequence ID" value="CAB4873115.1"/>
    <property type="molecule type" value="Genomic_DNA"/>
</dbReference>
<dbReference type="NCBIfam" id="TIGR00945">
    <property type="entry name" value="tatC"/>
    <property type="match status" value="1"/>
</dbReference>
<dbReference type="PANTHER" id="PTHR30371:SF0">
    <property type="entry name" value="SEC-INDEPENDENT PROTEIN TRANSLOCASE PROTEIN TATC, CHLOROPLASTIC-RELATED"/>
    <property type="match status" value="1"/>
</dbReference>
<accession>A0A6J6YAB2</accession>
<feature type="transmembrane region" description="Helical" evidence="5">
    <location>
        <begin position="94"/>
        <end position="115"/>
    </location>
</feature>
<dbReference type="GO" id="GO:0009977">
    <property type="term" value="F:proton motive force dependent protein transmembrane transporter activity"/>
    <property type="evidence" value="ECO:0007669"/>
    <property type="project" value="TreeGrafter"/>
</dbReference>
<feature type="transmembrane region" description="Helical" evidence="5">
    <location>
        <begin position="209"/>
        <end position="227"/>
    </location>
</feature>
<dbReference type="GO" id="GO:0033281">
    <property type="term" value="C:TAT protein transport complex"/>
    <property type="evidence" value="ECO:0007669"/>
    <property type="project" value="TreeGrafter"/>
</dbReference>
<dbReference type="PRINTS" id="PR01840">
    <property type="entry name" value="TATCFAMILY"/>
</dbReference>
<protein>
    <submittedName>
        <fullName evidence="8">Unannotated protein</fullName>
    </submittedName>
</protein>
<dbReference type="GO" id="GO:0065002">
    <property type="term" value="P:intracellular protein transmembrane transport"/>
    <property type="evidence" value="ECO:0007669"/>
    <property type="project" value="TreeGrafter"/>
</dbReference>
<evidence type="ECO:0000256" key="2">
    <source>
        <dbReference type="ARBA" id="ARBA00022692"/>
    </source>
</evidence>
<keyword evidence="4 5" id="KW-0472">Membrane</keyword>
<dbReference type="Pfam" id="PF00902">
    <property type="entry name" value="TatC"/>
    <property type="match status" value="1"/>
</dbReference>
<organism evidence="8">
    <name type="scientific">freshwater metagenome</name>
    <dbReference type="NCBI Taxonomy" id="449393"/>
    <lineage>
        <taxon>unclassified sequences</taxon>
        <taxon>metagenomes</taxon>
        <taxon>ecological metagenomes</taxon>
    </lineage>
</organism>
<dbReference type="PANTHER" id="PTHR30371">
    <property type="entry name" value="SEC-INDEPENDENT PROTEIN TRANSLOCASE PROTEIN TATC"/>
    <property type="match status" value="1"/>
</dbReference>
<dbReference type="EMBL" id="CAFBPS010000049">
    <property type="protein sequence ID" value="CAB5029244.1"/>
    <property type="molecule type" value="Genomic_DNA"/>
</dbReference>
<dbReference type="EMBL" id="CAFAAL010000077">
    <property type="protein sequence ID" value="CAB4806431.1"/>
    <property type="molecule type" value="Genomic_DNA"/>
</dbReference>
<evidence type="ECO:0000313" key="11">
    <source>
        <dbReference type="EMBL" id="CAB5029244.1"/>
    </source>
</evidence>
<dbReference type="EMBL" id="CAFBMF010000054">
    <property type="protein sequence ID" value="CAB4901416.1"/>
    <property type="molecule type" value="Genomic_DNA"/>
</dbReference>
<evidence type="ECO:0000313" key="7">
    <source>
        <dbReference type="EMBL" id="CAB4775465.1"/>
    </source>
</evidence>
<evidence type="ECO:0000313" key="10">
    <source>
        <dbReference type="EMBL" id="CAB4901416.1"/>
    </source>
</evidence>
<dbReference type="GO" id="GO:0043953">
    <property type="term" value="P:protein transport by the Tat complex"/>
    <property type="evidence" value="ECO:0007669"/>
    <property type="project" value="TreeGrafter"/>
</dbReference>
<feature type="transmembrane region" description="Helical" evidence="5">
    <location>
        <begin position="34"/>
        <end position="52"/>
    </location>
</feature>
<keyword evidence="2 5" id="KW-0812">Transmembrane</keyword>
<evidence type="ECO:0000313" key="8">
    <source>
        <dbReference type="EMBL" id="CAB4806431.1"/>
    </source>
</evidence>
<evidence type="ECO:0000256" key="5">
    <source>
        <dbReference type="SAM" id="Phobius"/>
    </source>
</evidence>
<evidence type="ECO:0000256" key="3">
    <source>
        <dbReference type="ARBA" id="ARBA00022989"/>
    </source>
</evidence>
<comment type="subcellular location">
    <subcellularLocation>
        <location evidence="1">Membrane</location>
        <topology evidence="1">Multi-pass membrane protein</topology>
    </subcellularLocation>
</comment>
<evidence type="ECO:0000256" key="4">
    <source>
        <dbReference type="ARBA" id="ARBA00023136"/>
    </source>
</evidence>
<name>A0A6J6YAB2_9ZZZZ</name>
<reference evidence="8" key="1">
    <citation type="submission" date="2020-05" db="EMBL/GenBank/DDBJ databases">
        <authorList>
            <person name="Chiriac C."/>
            <person name="Salcher M."/>
            <person name="Ghai R."/>
            <person name="Kavagutti S V."/>
        </authorList>
    </citation>
    <scope>NUCLEOTIDE SEQUENCE</scope>
</reference>
<dbReference type="EMBL" id="CAEZZP010000064">
    <property type="protein sequence ID" value="CAB4775465.1"/>
    <property type="molecule type" value="Genomic_DNA"/>
</dbReference>
<gene>
    <name evidence="6" type="ORF">UFOPK2658_01204</name>
    <name evidence="7" type="ORF">UFOPK2880_01079</name>
    <name evidence="8" type="ORF">UFOPK3004_00962</name>
    <name evidence="9" type="ORF">UFOPK3304_01118</name>
    <name evidence="10" type="ORF">UFOPK3494_00957</name>
    <name evidence="11" type="ORF">UFOPK4134_00812</name>
</gene>
<feature type="transmembrane region" description="Helical" evidence="5">
    <location>
        <begin position="233"/>
        <end position="252"/>
    </location>
</feature>
<dbReference type="HAMAP" id="MF_00902">
    <property type="entry name" value="TatC"/>
    <property type="match status" value="1"/>
</dbReference>
<evidence type="ECO:0000256" key="1">
    <source>
        <dbReference type="ARBA" id="ARBA00004141"/>
    </source>
</evidence>
<keyword evidence="3 5" id="KW-1133">Transmembrane helix</keyword>
<dbReference type="InterPro" id="IPR002033">
    <property type="entry name" value="TatC"/>
</dbReference>
<evidence type="ECO:0000313" key="9">
    <source>
        <dbReference type="EMBL" id="CAB4873115.1"/>
    </source>
</evidence>
<dbReference type="AlphaFoldDB" id="A0A6J6YAB2"/>
<sequence>MKLPFGNKNKEKKDASTEDAMTLTEHLGELRSRIIRAVLAVAIGMMGVLTFYEPVLRFLRQPYDNVCQRRPDLVSNCDFYSLGPLEGFNARLKISLYGGLILALPVVLWQIWRFVVPALHAKEKRYAIPFVFSSVVLFLLGGFFAYFTLDKGLEWLISWSGSDVQQAFQISKYVSFVGLMVAAFGIAFEFPVLLVFLQLVGVLKPRQLIEGWRVAIVVIVVIAAVITPSGDPITLMLLSVPLMLFYFISILIGHLGTRNRPVDA</sequence>
<feature type="transmembrane region" description="Helical" evidence="5">
    <location>
        <begin position="127"/>
        <end position="149"/>
    </location>
</feature>
<feature type="transmembrane region" description="Helical" evidence="5">
    <location>
        <begin position="173"/>
        <end position="197"/>
    </location>
</feature>
<evidence type="ECO:0000313" key="6">
    <source>
        <dbReference type="EMBL" id="CAB4723258.1"/>
    </source>
</evidence>
<proteinExistence type="inferred from homology"/>
<dbReference type="EMBL" id="CAEZYH010000053">
    <property type="protein sequence ID" value="CAB4723258.1"/>
    <property type="molecule type" value="Genomic_DNA"/>
</dbReference>